<dbReference type="EMBL" id="JAAVJH010000003">
    <property type="protein sequence ID" value="NJR78036.1"/>
    <property type="molecule type" value="Genomic_DNA"/>
</dbReference>
<name>A0ABX1CJ65_9SPHN</name>
<keyword evidence="2" id="KW-1185">Reference proteome</keyword>
<reference evidence="1 2" key="1">
    <citation type="submission" date="2020-03" db="EMBL/GenBank/DDBJ databases">
        <authorList>
            <person name="Wang L."/>
            <person name="He N."/>
            <person name="Li Y."/>
            <person name="Fang Y."/>
            <person name="Zhang F."/>
        </authorList>
    </citation>
    <scope>NUCLEOTIDE SEQUENCE [LARGE SCALE GENOMIC DNA]</scope>
    <source>
        <strain evidence="1 2">36D10-4-7</strain>
    </source>
</reference>
<protein>
    <submittedName>
        <fullName evidence="1">Acyl-CoA thioesterase</fullName>
    </submittedName>
</protein>
<dbReference type="Gene3D" id="3.10.129.10">
    <property type="entry name" value="Hotdog Thioesterase"/>
    <property type="match status" value="1"/>
</dbReference>
<organism evidence="1 2">
    <name type="scientific">Sphingomonas corticis</name>
    <dbReference type="NCBI Taxonomy" id="2722791"/>
    <lineage>
        <taxon>Bacteria</taxon>
        <taxon>Pseudomonadati</taxon>
        <taxon>Pseudomonadota</taxon>
        <taxon>Alphaproteobacteria</taxon>
        <taxon>Sphingomonadales</taxon>
        <taxon>Sphingomonadaceae</taxon>
        <taxon>Sphingomonas</taxon>
    </lineage>
</organism>
<evidence type="ECO:0000313" key="2">
    <source>
        <dbReference type="Proteomes" id="UP000732399"/>
    </source>
</evidence>
<dbReference type="InterPro" id="IPR029069">
    <property type="entry name" value="HotDog_dom_sf"/>
</dbReference>
<gene>
    <name evidence="1" type="ORF">HBH26_05320</name>
</gene>
<proteinExistence type="predicted"/>
<accession>A0ABX1CJ65</accession>
<sequence>MARPSANRLSIDRYPLRSAMPTRFQDLDPMNHLNNVAIAALFEDARVRFNRALGRLNQPGGFRAVVAMNAVNYLAEGSYPEEVEVGVGTGHIGTRSYEILAVMMQDGRAIATNDAVIVVTDPRDGIPADYRAALEAHRFRPD</sequence>
<dbReference type="CDD" id="cd00586">
    <property type="entry name" value="4HBT"/>
    <property type="match status" value="1"/>
</dbReference>
<comment type="caution">
    <text evidence="1">The sequence shown here is derived from an EMBL/GenBank/DDBJ whole genome shotgun (WGS) entry which is preliminary data.</text>
</comment>
<dbReference type="SUPFAM" id="SSF54637">
    <property type="entry name" value="Thioesterase/thiol ester dehydrase-isomerase"/>
    <property type="match status" value="1"/>
</dbReference>
<dbReference type="Proteomes" id="UP000732399">
    <property type="component" value="Unassembled WGS sequence"/>
</dbReference>
<dbReference type="RefSeq" id="WP_168133581.1">
    <property type="nucleotide sequence ID" value="NZ_JAAVJH010000003.1"/>
</dbReference>
<evidence type="ECO:0000313" key="1">
    <source>
        <dbReference type="EMBL" id="NJR78036.1"/>
    </source>
</evidence>
<dbReference type="Pfam" id="PF13279">
    <property type="entry name" value="4HBT_2"/>
    <property type="match status" value="1"/>
</dbReference>